<dbReference type="EMBL" id="LT605205">
    <property type="protein sequence ID" value="SCD21555.1"/>
    <property type="molecule type" value="Genomic_DNA"/>
</dbReference>
<keyword evidence="3" id="KW-1185">Reference proteome</keyword>
<gene>
    <name evidence="2" type="ORF">PSM36_2759</name>
</gene>
<keyword evidence="1" id="KW-0812">Transmembrane</keyword>
<reference evidence="2 3" key="1">
    <citation type="submission" date="2016-08" db="EMBL/GenBank/DDBJ databases">
        <authorList>
            <person name="Seilhamer J.J."/>
        </authorList>
    </citation>
    <scope>NUCLEOTIDE SEQUENCE [LARGE SCALE GENOMIC DNA]</scope>
    <source>
        <strain evidence="2">M3/6</strain>
    </source>
</reference>
<protein>
    <recommendedName>
        <fullName evidence="4">DUF4129 domain-containing protein</fullName>
    </recommendedName>
</protein>
<name>A0A1R3TC41_9BACT</name>
<evidence type="ECO:0008006" key="4">
    <source>
        <dbReference type="Google" id="ProtNLM"/>
    </source>
</evidence>
<keyword evidence="1" id="KW-1133">Transmembrane helix</keyword>
<accession>A0A1R3TC41</accession>
<dbReference type="RefSeq" id="WP_076931378.1">
    <property type="nucleotide sequence ID" value="NZ_LT605205.1"/>
</dbReference>
<evidence type="ECO:0000313" key="3">
    <source>
        <dbReference type="Proteomes" id="UP000187464"/>
    </source>
</evidence>
<dbReference type="Proteomes" id="UP000187464">
    <property type="component" value="Chromosome I"/>
</dbReference>
<feature type="transmembrane region" description="Helical" evidence="1">
    <location>
        <begin position="132"/>
        <end position="153"/>
    </location>
</feature>
<dbReference type="AlphaFoldDB" id="A0A1R3TC41"/>
<evidence type="ECO:0000313" key="2">
    <source>
        <dbReference type="EMBL" id="SCD21555.1"/>
    </source>
</evidence>
<sequence>MWNNFLIVIFIVGFISFFEVSPQDSVVAPIEETDADSLHIILEPTFIDPDSLTRFQRDSIINVIPGDTSLLGTMRYFDGYLAERYASDDALNYERNINKSFFQRLKEMISAWIRKLFGTPDVSSINNLSDKILNIVLVVIFLVALYIVVRLFMNHRGRWFFEKKNEMVAVTLSNVEEHIREANFETLLSEAEQQGDTRQSVRLLYLWVLRSYTDNNIIRWNPDKTNIDYFSEIKDKTLQEKFRYLSYLYNYIWYGGFSINDSEYRKARETFLRHIKTELNNE</sequence>
<evidence type="ECO:0000256" key="1">
    <source>
        <dbReference type="SAM" id="Phobius"/>
    </source>
</evidence>
<keyword evidence="1" id="KW-0472">Membrane</keyword>
<proteinExistence type="predicted"/>
<organism evidence="2 3">
    <name type="scientific">Proteiniphilum saccharofermentans</name>
    <dbReference type="NCBI Taxonomy" id="1642647"/>
    <lineage>
        <taxon>Bacteria</taxon>
        <taxon>Pseudomonadati</taxon>
        <taxon>Bacteroidota</taxon>
        <taxon>Bacteroidia</taxon>
        <taxon>Bacteroidales</taxon>
        <taxon>Dysgonomonadaceae</taxon>
        <taxon>Proteiniphilum</taxon>
    </lineage>
</organism>
<dbReference type="KEGG" id="psac:PSM36_2759"/>
<dbReference type="STRING" id="1642647.PSM36_2759"/>